<keyword evidence="1" id="KW-0678">Repressor</keyword>
<dbReference type="SUPFAM" id="SSF48498">
    <property type="entry name" value="Tetracyclin repressor-like, C-terminal domain"/>
    <property type="match status" value="1"/>
</dbReference>
<dbReference type="InterPro" id="IPR009057">
    <property type="entry name" value="Homeodomain-like_sf"/>
</dbReference>
<evidence type="ECO:0000256" key="3">
    <source>
        <dbReference type="ARBA" id="ARBA00023125"/>
    </source>
</evidence>
<evidence type="ECO:0000256" key="2">
    <source>
        <dbReference type="ARBA" id="ARBA00023015"/>
    </source>
</evidence>
<dbReference type="InterPro" id="IPR039538">
    <property type="entry name" value="BetI_C"/>
</dbReference>
<proteinExistence type="predicted"/>
<dbReference type="InterPro" id="IPR001647">
    <property type="entry name" value="HTH_TetR"/>
</dbReference>
<dbReference type="GO" id="GO:0003700">
    <property type="term" value="F:DNA-binding transcription factor activity"/>
    <property type="evidence" value="ECO:0007669"/>
    <property type="project" value="TreeGrafter"/>
</dbReference>
<dbReference type="GO" id="GO:0000976">
    <property type="term" value="F:transcription cis-regulatory region binding"/>
    <property type="evidence" value="ECO:0007669"/>
    <property type="project" value="TreeGrafter"/>
</dbReference>
<evidence type="ECO:0000313" key="8">
    <source>
        <dbReference type="Proteomes" id="UP000539111"/>
    </source>
</evidence>
<reference evidence="7 8" key="1">
    <citation type="submission" date="2020-07" db="EMBL/GenBank/DDBJ databases">
        <title>Sequencing the genomes of 1000 actinobacteria strains.</title>
        <authorList>
            <person name="Klenk H.-P."/>
        </authorList>
    </citation>
    <scope>NUCLEOTIDE SEQUENCE [LARGE SCALE GENOMIC DNA]</scope>
    <source>
        <strain evidence="7 8">DSM 26341</strain>
    </source>
</reference>
<dbReference type="Pfam" id="PF00440">
    <property type="entry name" value="TetR_N"/>
    <property type="match status" value="1"/>
</dbReference>
<evidence type="ECO:0000313" key="7">
    <source>
        <dbReference type="EMBL" id="NYI68035.1"/>
    </source>
</evidence>
<dbReference type="InterPro" id="IPR036271">
    <property type="entry name" value="Tet_transcr_reg_TetR-rel_C_sf"/>
</dbReference>
<evidence type="ECO:0000256" key="5">
    <source>
        <dbReference type="PROSITE-ProRule" id="PRU00335"/>
    </source>
</evidence>
<sequence length="193" mass="20848">MEMVNLTTRQQQIVDAALRIVARDGLPAASFRVLAAEVGCSLGAVQKAFPSRDALLAASFARLRERAVPLPAGEPGRPTLHAWLVELLLRLLPLDEERRAAQRQGDAFAQWALAQPSVAAAIAESDQHIRALLASLVRRARAEKEIPAHVDAASTAWALLALAQGSASQLLYSPEPEDEVRRRLNAAIGAMLR</sequence>
<protein>
    <submittedName>
        <fullName evidence="7">AcrR family transcriptional regulator</fullName>
    </submittedName>
</protein>
<organism evidence="7 8">
    <name type="scientific">Spelaeicoccus albus</name>
    <dbReference type="NCBI Taxonomy" id="1280376"/>
    <lineage>
        <taxon>Bacteria</taxon>
        <taxon>Bacillati</taxon>
        <taxon>Actinomycetota</taxon>
        <taxon>Actinomycetes</taxon>
        <taxon>Micrococcales</taxon>
        <taxon>Brevibacteriaceae</taxon>
        <taxon>Spelaeicoccus</taxon>
    </lineage>
</organism>
<accession>A0A7Z0D390</accession>
<dbReference type="InterPro" id="IPR050109">
    <property type="entry name" value="HTH-type_TetR-like_transc_reg"/>
</dbReference>
<dbReference type="Gene3D" id="1.10.357.10">
    <property type="entry name" value="Tetracycline Repressor, domain 2"/>
    <property type="match status" value="1"/>
</dbReference>
<gene>
    <name evidence="7" type="ORF">BJY26_002341</name>
</gene>
<keyword evidence="2" id="KW-0805">Transcription regulation</keyword>
<evidence type="ECO:0000256" key="1">
    <source>
        <dbReference type="ARBA" id="ARBA00022491"/>
    </source>
</evidence>
<comment type="caution">
    <text evidence="7">The sequence shown here is derived from an EMBL/GenBank/DDBJ whole genome shotgun (WGS) entry which is preliminary data.</text>
</comment>
<evidence type="ECO:0000259" key="6">
    <source>
        <dbReference type="PROSITE" id="PS50977"/>
    </source>
</evidence>
<dbReference type="SUPFAM" id="SSF46689">
    <property type="entry name" value="Homeodomain-like"/>
    <property type="match status" value="1"/>
</dbReference>
<keyword evidence="3 5" id="KW-0238">DNA-binding</keyword>
<dbReference type="PANTHER" id="PTHR30055:SF234">
    <property type="entry name" value="HTH-TYPE TRANSCRIPTIONAL REGULATOR BETI"/>
    <property type="match status" value="1"/>
</dbReference>
<dbReference type="EMBL" id="JACBZP010000001">
    <property type="protein sequence ID" value="NYI68035.1"/>
    <property type="molecule type" value="Genomic_DNA"/>
</dbReference>
<dbReference type="PANTHER" id="PTHR30055">
    <property type="entry name" value="HTH-TYPE TRANSCRIPTIONAL REGULATOR RUTR"/>
    <property type="match status" value="1"/>
</dbReference>
<feature type="DNA-binding region" description="H-T-H motif" evidence="5">
    <location>
        <begin position="30"/>
        <end position="49"/>
    </location>
</feature>
<dbReference type="PROSITE" id="PS50977">
    <property type="entry name" value="HTH_TETR_2"/>
    <property type="match status" value="1"/>
</dbReference>
<feature type="domain" description="HTH tetR-type" evidence="6">
    <location>
        <begin position="7"/>
        <end position="67"/>
    </location>
</feature>
<keyword evidence="4" id="KW-0804">Transcription</keyword>
<dbReference type="AlphaFoldDB" id="A0A7Z0D390"/>
<keyword evidence="8" id="KW-1185">Reference proteome</keyword>
<dbReference type="Proteomes" id="UP000539111">
    <property type="component" value="Unassembled WGS sequence"/>
</dbReference>
<dbReference type="Pfam" id="PF13977">
    <property type="entry name" value="TetR_C_6"/>
    <property type="match status" value="1"/>
</dbReference>
<evidence type="ECO:0000256" key="4">
    <source>
        <dbReference type="ARBA" id="ARBA00023163"/>
    </source>
</evidence>
<name>A0A7Z0D390_9MICO</name>